<feature type="domain" description="Serine hydroxymethyltransferase-like" evidence="5">
    <location>
        <begin position="10"/>
        <end position="69"/>
    </location>
</feature>
<dbReference type="OrthoDB" id="9803846at2"/>
<keyword evidence="4" id="KW-0963">Cytoplasm</keyword>
<dbReference type="GO" id="GO:0019264">
    <property type="term" value="P:glycine biosynthetic process from serine"/>
    <property type="evidence" value="ECO:0007669"/>
    <property type="project" value="UniProtKB-UniRule"/>
</dbReference>
<evidence type="ECO:0000313" key="8">
    <source>
        <dbReference type="Proteomes" id="UP000197025"/>
    </source>
</evidence>
<dbReference type="InterPro" id="IPR049943">
    <property type="entry name" value="Ser_HO-MeTrfase-like"/>
</dbReference>
<dbReference type="InterPro" id="IPR015421">
    <property type="entry name" value="PyrdxlP-dep_Trfase_major"/>
</dbReference>
<dbReference type="Proteomes" id="UP000197025">
    <property type="component" value="Unassembled WGS sequence"/>
</dbReference>
<evidence type="ECO:0000313" key="7">
    <source>
        <dbReference type="EMBL" id="SNB69285.1"/>
    </source>
</evidence>
<dbReference type="NCBIfam" id="TIGR00528">
    <property type="entry name" value="gcvT"/>
    <property type="match status" value="1"/>
</dbReference>
<comment type="pathway">
    <text evidence="4">Amino-acid biosynthesis; glycine biosynthesis; glycine from L-serine: step 1/1.</text>
</comment>
<sequence>MSDFLFRGSLAEVDPDVAALIRYEHERQIRKLILIPSESYAPAAVREALGSVFQNLYAEGYPHERTRTQTEAELLDYEDQLGFYRRYSDQRYYKGVEYADIVEALARRRCAEAFATPEIPPERIFVNVQPLSGAPANNAVYEALLQPGDTVMGMSLVHGGHLTHGSPVNRSGKHYRIVWYTVDPQTERLDYDQIRELARQHRPKMIIAGYTSYPWAPDWKRFREIADEVGAYLLADIAHTAGMVIAGAYPNPLGYAHVITFTTHKTIMGPRGACILTTDPDLAKKIDRAVFPGEQGGPHVNVFAALAVAFKLARTPQFRELQHQIVRNAQAMARRLAERGLRIPYGGTNTHLLLVDCKSVRGPDGTPLMGDPAARVLDLAGIVVNRNTIPGDTGAGAASGIRLGTPWITQRGFREPEVEALADIIADVLWACKPHRYYVGRDLVYRTKVEFDVLEEAKLRVAELAARAGADVELPRSGYPHYWFITDRLPAADGMAVLEIRGDRAAEFLDAALTQRAVGLPVGEGAPTFLMEADGRIMSPAYVIRDAPDNFRLVVPEERAGRVAAWLRDLSDGYVRFDEDVWAKLPGPLRVREIPAEDPRAVSARAQARFPTDLSDEAAVAIHKPFFIGHRAVDAVHRHRLTPLPDFSYAEPEGVPLKRTSLYELHRELGAKMIPFAGWEMPVWYTSVGEEHRAVRTAAGLFDVSHMGVLEVQGPGARAFLERVTTNDVMSLRVGESQYTYLLDPEGHVLDDLIIYALAPDRYMLVVNAANNDRDWAWLNAVARGEVQIDRERPWAMLTDEVILRDLRDRRWGDDCRVDLALQGPQSLKILQSLADGRTGERLAALQRGQVLRAEIQGFDLIISRTGYTGERIGYELFVHPDRAPALFERLLDAGKPFGLRPCGLGARDSTRTEAGLPLYGHELAGPFDLTPGDAGFASFVKLYKPFFIGRKAYMAREAKRTMEVARFRISEKGVRLPKLGDAVVDRRGRVIGYVTSCAMDTEGLLTGMAWIERSHQAEGTPIGIIVGSGNLPERPKIGDRLTVPIPAQVVSRFMSR</sequence>
<comment type="function">
    <text evidence="4">Catalyzes the reversible interconversion of serine and glycine with tetrahydrofolate (THF) serving as the one-carbon carrier. This reaction serves as the major source of one-carbon groups required for the biosynthesis of purines, thymidylate, methionine, and other important biomolecules. Also exhibits THF-independent aldolase activity toward beta-hydroxyamino acids, producing glycine and aldehydes, via a retro-aldol mechanism.</text>
</comment>
<dbReference type="GO" id="GO:0004372">
    <property type="term" value="F:glycine hydroxymethyltransferase activity"/>
    <property type="evidence" value="ECO:0007669"/>
    <property type="project" value="UniProtKB-UniRule"/>
</dbReference>
<feature type="site" description="Plays an important role in substrate specificity" evidence="4">
    <location>
        <position position="264"/>
    </location>
</feature>
<keyword evidence="7" id="KW-0489">Methyltransferase</keyword>
<dbReference type="GO" id="GO:0005829">
    <property type="term" value="C:cytosol"/>
    <property type="evidence" value="ECO:0007669"/>
    <property type="project" value="TreeGrafter"/>
</dbReference>
<keyword evidence="4" id="KW-0554">One-carbon metabolism</keyword>
<comment type="subunit">
    <text evidence="4">Homodimer.</text>
</comment>
<dbReference type="HAMAP" id="MF_00051">
    <property type="entry name" value="SHMT"/>
    <property type="match status" value="1"/>
</dbReference>
<evidence type="ECO:0000259" key="5">
    <source>
        <dbReference type="Pfam" id="PF00464"/>
    </source>
</evidence>
<dbReference type="PANTHER" id="PTHR11680:SF35">
    <property type="entry name" value="SERINE HYDROXYMETHYLTRANSFERASE 1"/>
    <property type="match status" value="1"/>
</dbReference>
<dbReference type="EC" id="2.1.2.1" evidence="4"/>
<name>A0A212RAJ8_9CHLR</name>
<comment type="pathway">
    <text evidence="4">One-carbon metabolism; tetrahydrofolate interconversion.</text>
</comment>
<dbReference type="GO" id="GO:0005960">
    <property type="term" value="C:glycine cleavage complex"/>
    <property type="evidence" value="ECO:0007669"/>
    <property type="project" value="InterPro"/>
</dbReference>
<dbReference type="UniPathway" id="UPA00193"/>
<dbReference type="Gene3D" id="3.90.1150.10">
    <property type="entry name" value="Aspartate Aminotransferase, domain 1"/>
    <property type="match status" value="1"/>
</dbReference>
<dbReference type="Gene3D" id="3.40.640.10">
    <property type="entry name" value="Type I PLP-dependent aspartate aminotransferase-like (Major domain)"/>
    <property type="match status" value="1"/>
</dbReference>
<dbReference type="InterPro" id="IPR006223">
    <property type="entry name" value="GcvT"/>
</dbReference>
<dbReference type="Pfam" id="PF01571">
    <property type="entry name" value="GCV_T"/>
    <property type="match status" value="1"/>
</dbReference>
<dbReference type="InterPro" id="IPR015424">
    <property type="entry name" value="PyrdxlP-dep_Trfase"/>
</dbReference>
<keyword evidence="4" id="KW-0028">Amino-acid biosynthesis</keyword>
<keyword evidence="3 4" id="KW-0663">Pyridoxal phosphate</keyword>
<evidence type="ECO:0000256" key="2">
    <source>
        <dbReference type="ARBA" id="ARBA00006376"/>
    </source>
</evidence>
<feature type="modified residue" description="N6-(pyridoxal phosphate)lysine" evidence="4">
    <location>
        <position position="265"/>
    </location>
</feature>
<accession>A0A212RAJ8</accession>
<dbReference type="InParanoid" id="A0A212RAJ8"/>
<protein>
    <recommendedName>
        <fullName evidence="4">Serine hydroxymethyltransferase</fullName>
        <shortName evidence="4">SHMT</shortName>
        <shortName evidence="4">Serine methylase</shortName>
        <ecNumber evidence="4">2.1.2.1</ecNumber>
    </recommendedName>
</protein>
<dbReference type="GO" id="GO:0032259">
    <property type="term" value="P:methylation"/>
    <property type="evidence" value="ECO:0007669"/>
    <property type="project" value="UniProtKB-KW"/>
</dbReference>
<gene>
    <name evidence="4" type="primary">glyA</name>
    <name evidence="7" type="ORF">SAMN02746019_00015360</name>
</gene>
<dbReference type="EMBL" id="FYEK01000041">
    <property type="protein sequence ID" value="SNB69285.1"/>
    <property type="molecule type" value="Genomic_DNA"/>
</dbReference>
<dbReference type="SUPFAM" id="SSF103025">
    <property type="entry name" value="Folate-binding domain"/>
    <property type="match status" value="2"/>
</dbReference>
<comment type="cofactor">
    <cofactor evidence="1 4">
        <name>pyridoxal 5'-phosphate</name>
        <dbReference type="ChEBI" id="CHEBI:597326"/>
    </cofactor>
</comment>
<feature type="domain" description="GCVT N-terminal" evidence="6">
    <location>
        <begin position="662"/>
        <end position="945"/>
    </location>
</feature>
<evidence type="ECO:0000259" key="6">
    <source>
        <dbReference type="Pfam" id="PF01571"/>
    </source>
</evidence>
<feature type="binding site" evidence="4">
    <location>
        <position position="156"/>
    </location>
    <ligand>
        <name>(6S)-5,6,7,8-tetrahydrofolate</name>
        <dbReference type="ChEBI" id="CHEBI:57453"/>
    </ligand>
</feature>
<comment type="catalytic activity">
    <reaction evidence="4">
        <text>(6R)-5,10-methylene-5,6,7,8-tetrahydrofolate + glycine + H2O = (6S)-5,6,7,8-tetrahydrofolate + L-serine</text>
        <dbReference type="Rhea" id="RHEA:15481"/>
        <dbReference type="ChEBI" id="CHEBI:15377"/>
        <dbReference type="ChEBI" id="CHEBI:15636"/>
        <dbReference type="ChEBI" id="CHEBI:33384"/>
        <dbReference type="ChEBI" id="CHEBI:57305"/>
        <dbReference type="ChEBI" id="CHEBI:57453"/>
        <dbReference type="EC" id="2.1.2.1"/>
    </reaction>
</comment>
<comment type="caution">
    <text evidence="4">Lacks conserved residue(s) required for the propagation of feature annotation.</text>
</comment>
<dbReference type="SUPFAM" id="SSF53383">
    <property type="entry name" value="PLP-dependent transferases"/>
    <property type="match status" value="2"/>
</dbReference>
<feature type="domain" description="Serine hydroxymethyltransferase-like" evidence="5">
    <location>
        <begin position="87"/>
        <end position="425"/>
    </location>
</feature>
<dbReference type="GO" id="GO:0008168">
    <property type="term" value="F:methyltransferase activity"/>
    <property type="evidence" value="ECO:0007669"/>
    <property type="project" value="UniProtKB-KW"/>
</dbReference>
<keyword evidence="4 7" id="KW-0808">Transferase</keyword>
<feature type="binding site" evidence="4">
    <location>
        <begin position="160"/>
        <end position="162"/>
    </location>
    <ligand>
        <name>(6S)-5,6,7,8-tetrahydrofolate</name>
        <dbReference type="ChEBI" id="CHEBI:57453"/>
    </ligand>
</feature>
<dbReference type="NCBIfam" id="NF000586">
    <property type="entry name" value="PRK00011.1"/>
    <property type="match status" value="1"/>
</dbReference>
<comment type="subcellular location">
    <subcellularLocation>
        <location evidence="4">Cytoplasm</location>
    </subcellularLocation>
</comment>
<reference evidence="8" key="1">
    <citation type="submission" date="2017-06" db="EMBL/GenBank/DDBJ databases">
        <authorList>
            <person name="Varghese N."/>
            <person name="Submissions S."/>
        </authorList>
    </citation>
    <scope>NUCLEOTIDE SEQUENCE [LARGE SCALE GENOMIC DNA]</scope>
    <source>
        <strain evidence="8">JAD2</strain>
    </source>
</reference>
<dbReference type="CDD" id="cd00378">
    <property type="entry name" value="SHMT"/>
    <property type="match status" value="1"/>
</dbReference>
<dbReference type="GO" id="GO:0035999">
    <property type="term" value="P:tetrahydrofolate interconversion"/>
    <property type="evidence" value="ECO:0007669"/>
    <property type="project" value="UniProtKB-UniRule"/>
</dbReference>
<proteinExistence type="inferred from homology"/>
<organism evidence="7 8">
    <name type="scientific">Thermoflexus hugenholtzii JAD2</name>
    <dbReference type="NCBI Taxonomy" id="877466"/>
    <lineage>
        <taxon>Bacteria</taxon>
        <taxon>Bacillati</taxon>
        <taxon>Chloroflexota</taxon>
        <taxon>Thermoflexia</taxon>
        <taxon>Thermoflexales</taxon>
        <taxon>Thermoflexaceae</taxon>
        <taxon>Thermoflexus</taxon>
    </lineage>
</organism>
<dbReference type="PANTHER" id="PTHR11680">
    <property type="entry name" value="SERINE HYDROXYMETHYLTRANSFERASE"/>
    <property type="match status" value="1"/>
</dbReference>
<dbReference type="GO" id="GO:0030170">
    <property type="term" value="F:pyridoxal phosphate binding"/>
    <property type="evidence" value="ECO:0007669"/>
    <property type="project" value="UniProtKB-UniRule"/>
</dbReference>
<evidence type="ECO:0000256" key="4">
    <source>
        <dbReference type="HAMAP-Rule" id="MF_00051"/>
    </source>
</evidence>
<dbReference type="UniPathway" id="UPA00288">
    <property type="reaction ID" value="UER01023"/>
</dbReference>
<dbReference type="Pfam" id="PF00464">
    <property type="entry name" value="SHMT"/>
    <property type="match status" value="2"/>
</dbReference>
<dbReference type="GO" id="GO:0006546">
    <property type="term" value="P:glycine catabolic process"/>
    <property type="evidence" value="ECO:0007669"/>
    <property type="project" value="InterPro"/>
</dbReference>
<dbReference type="AlphaFoldDB" id="A0A212RAJ8"/>
<dbReference type="InterPro" id="IPR015422">
    <property type="entry name" value="PyrdxlP-dep_Trfase_small"/>
</dbReference>
<keyword evidence="8" id="KW-1185">Reference proteome</keyword>
<dbReference type="InterPro" id="IPR027266">
    <property type="entry name" value="TrmE/GcvT-like"/>
</dbReference>
<dbReference type="InterPro" id="IPR001085">
    <property type="entry name" value="Ser_HO-MeTrfase"/>
</dbReference>
<dbReference type="Gene3D" id="3.30.1360.120">
    <property type="entry name" value="Probable tRNA modification gtpase trme, domain 1"/>
    <property type="match status" value="2"/>
</dbReference>
<dbReference type="GO" id="GO:0004047">
    <property type="term" value="F:aminomethyltransferase activity"/>
    <property type="evidence" value="ECO:0007669"/>
    <property type="project" value="InterPro"/>
</dbReference>
<evidence type="ECO:0000256" key="1">
    <source>
        <dbReference type="ARBA" id="ARBA00001933"/>
    </source>
</evidence>
<comment type="similarity">
    <text evidence="2 4">Belongs to the SHMT family.</text>
</comment>
<evidence type="ECO:0000256" key="3">
    <source>
        <dbReference type="ARBA" id="ARBA00022898"/>
    </source>
</evidence>
<dbReference type="InterPro" id="IPR039429">
    <property type="entry name" value="SHMT-like_dom"/>
</dbReference>
<dbReference type="InterPro" id="IPR006222">
    <property type="entry name" value="GCVT_N"/>
</dbReference>